<protein>
    <submittedName>
        <fullName evidence="2">Uncharacterized protein</fullName>
    </submittedName>
</protein>
<dbReference type="AlphaFoldDB" id="A0A917PPS4"/>
<organism evidence="2 3">
    <name type="scientific">Deinococcus aquiradiocola</name>
    <dbReference type="NCBI Taxonomy" id="393059"/>
    <lineage>
        <taxon>Bacteria</taxon>
        <taxon>Thermotogati</taxon>
        <taxon>Deinococcota</taxon>
        <taxon>Deinococci</taxon>
        <taxon>Deinococcales</taxon>
        <taxon>Deinococcaceae</taxon>
        <taxon>Deinococcus</taxon>
    </lineage>
</organism>
<reference evidence="2" key="2">
    <citation type="submission" date="2020-09" db="EMBL/GenBank/DDBJ databases">
        <authorList>
            <person name="Sun Q."/>
            <person name="Ohkuma M."/>
        </authorList>
    </citation>
    <scope>NUCLEOTIDE SEQUENCE</scope>
    <source>
        <strain evidence="2">JCM 14371</strain>
    </source>
</reference>
<accession>A0A917PPS4</accession>
<gene>
    <name evidence="2" type="ORF">GCM10008939_32810</name>
</gene>
<reference evidence="2" key="1">
    <citation type="journal article" date="2014" name="Int. J. Syst. Evol. Microbiol.">
        <title>Complete genome sequence of Corynebacterium casei LMG S-19264T (=DSM 44701T), isolated from a smear-ripened cheese.</title>
        <authorList>
            <consortium name="US DOE Joint Genome Institute (JGI-PGF)"/>
            <person name="Walter F."/>
            <person name="Albersmeier A."/>
            <person name="Kalinowski J."/>
            <person name="Ruckert C."/>
        </authorList>
    </citation>
    <scope>NUCLEOTIDE SEQUENCE</scope>
    <source>
        <strain evidence="2">JCM 14371</strain>
    </source>
</reference>
<keyword evidence="3" id="KW-1185">Reference proteome</keyword>
<keyword evidence="1" id="KW-0812">Transmembrane</keyword>
<evidence type="ECO:0000256" key="1">
    <source>
        <dbReference type="SAM" id="Phobius"/>
    </source>
</evidence>
<evidence type="ECO:0000313" key="2">
    <source>
        <dbReference type="EMBL" id="GGJ86340.1"/>
    </source>
</evidence>
<keyword evidence="1" id="KW-0472">Membrane</keyword>
<dbReference type="Proteomes" id="UP000635726">
    <property type="component" value="Unassembled WGS sequence"/>
</dbReference>
<evidence type="ECO:0000313" key="3">
    <source>
        <dbReference type="Proteomes" id="UP000635726"/>
    </source>
</evidence>
<keyword evidence="1" id="KW-1133">Transmembrane helix</keyword>
<proteinExistence type="predicted"/>
<name>A0A917PPS4_9DEIO</name>
<dbReference type="EMBL" id="BMOE01000015">
    <property type="protein sequence ID" value="GGJ86340.1"/>
    <property type="molecule type" value="Genomic_DNA"/>
</dbReference>
<comment type="caution">
    <text evidence="2">The sequence shown here is derived from an EMBL/GenBank/DDBJ whole genome shotgun (WGS) entry which is preliminary data.</text>
</comment>
<feature type="transmembrane region" description="Helical" evidence="1">
    <location>
        <begin position="227"/>
        <end position="247"/>
    </location>
</feature>
<dbReference type="RefSeq" id="WP_229671097.1">
    <property type="nucleotide sequence ID" value="NZ_BMOE01000015.1"/>
</dbReference>
<sequence>MGIEYSAKSPNLIVYLSFNLPLPNQVLTIKNNNVIISKITNPEYGADYKGILLLENTLGKNKLTFHTNYSNADKLISEVDKSDISVAFNELRFADISRENKHTIINLFKVSFLKNYEAAYTDRIYFSYGDDHRPNNSVNYLIITNDASPSINFTEYTEDYKKDTGSLLSHNHFVSGMLDLAPSQKTGLVQIKYLQNKSNFDGKKISEIKSLTFLKASVSFQPLSGKYVIFISGFFILIILICLLRFLNIISTPYNKKLEE</sequence>